<dbReference type="Gene3D" id="3.40.50.300">
    <property type="entry name" value="P-loop containing nucleotide triphosphate hydrolases"/>
    <property type="match status" value="1"/>
</dbReference>
<dbReference type="InterPro" id="IPR022812">
    <property type="entry name" value="Dynamin"/>
</dbReference>
<keyword evidence="3" id="KW-1185">Reference proteome</keyword>
<dbReference type="PANTHER" id="PTHR11566">
    <property type="entry name" value="DYNAMIN"/>
    <property type="match status" value="1"/>
</dbReference>
<dbReference type="Pfam" id="PF00350">
    <property type="entry name" value="Dynamin_N"/>
    <property type="match status" value="1"/>
</dbReference>
<comment type="caution">
    <text evidence="2">The sequence shown here is derived from an EMBL/GenBank/DDBJ whole genome shotgun (WGS) entry which is preliminary data.</text>
</comment>
<dbReference type="GO" id="GO:0005874">
    <property type="term" value="C:microtubule"/>
    <property type="evidence" value="ECO:0007669"/>
    <property type="project" value="TreeGrafter"/>
</dbReference>
<dbReference type="PROSITE" id="PS51718">
    <property type="entry name" value="G_DYNAMIN_2"/>
    <property type="match status" value="1"/>
</dbReference>
<protein>
    <submittedName>
        <fullName evidence="2">Dynamin superfamily</fullName>
    </submittedName>
</protein>
<evidence type="ECO:0000313" key="2">
    <source>
        <dbReference type="EMBL" id="PON34216.1"/>
    </source>
</evidence>
<dbReference type="PRINTS" id="PR00195">
    <property type="entry name" value="DYNAMIN"/>
</dbReference>
<organism evidence="2 3">
    <name type="scientific">Parasponia andersonii</name>
    <name type="common">Sponia andersonii</name>
    <dbReference type="NCBI Taxonomy" id="3476"/>
    <lineage>
        <taxon>Eukaryota</taxon>
        <taxon>Viridiplantae</taxon>
        <taxon>Streptophyta</taxon>
        <taxon>Embryophyta</taxon>
        <taxon>Tracheophyta</taxon>
        <taxon>Spermatophyta</taxon>
        <taxon>Magnoliopsida</taxon>
        <taxon>eudicotyledons</taxon>
        <taxon>Gunneridae</taxon>
        <taxon>Pentapetalae</taxon>
        <taxon>rosids</taxon>
        <taxon>fabids</taxon>
        <taxon>Rosales</taxon>
        <taxon>Cannabaceae</taxon>
        <taxon>Parasponia</taxon>
    </lineage>
</organism>
<dbReference type="OrthoDB" id="5061070at2759"/>
<dbReference type="EMBL" id="JXTB01000673">
    <property type="protein sequence ID" value="PON34216.1"/>
    <property type="molecule type" value="Genomic_DNA"/>
</dbReference>
<dbReference type="GO" id="GO:0016020">
    <property type="term" value="C:membrane"/>
    <property type="evidence" value="ECO:0007669"/>
    <property type="project" value="TreeGrafter"/>
</dbReference>
<dbReference type="InterPro" id="IPR000375">
    <property type="entry name" value="Dynamin_stalk"/>
</dbReference>
<dbReference type="InterPro" id="IPR030381">
    <property type="entry name" value="G_DYNAMIN_dom"/>
</dbReference>
<dbReference type="STRING" id="3476.A0A2P5ACF0"/>
<gene>
    <name evidence="2" type="ORF">PanWU01x14_346320</name>
</gene>
<name>A0A2P5ACF0_PARAD</name>
<evidence type="ECO:0000313" key="3">
    <source>
        <dbReference type="Proteomes" id="UP000237105"/>
    </source>
</evidence>
<dbReference type="GO" id="GO:0005737">
    <property type="term" value="C:cytoplasm"/>
    <property type="evidence" value="ECO:0007669"/>
    <property type="project" value="TreeGrafter"/>
</dbReference>
<dbReference type="Proteomes" id="UP000237105">
    <property type="component" value="Unassembled WGS sequence"/>
</dbReference>
<dbReference type="GO" id="GO:0005525">
    <property type="term" value="F:GTP binding"/>
    <property type="evidence" value="ECO:0007669"/>
    <property type="project" value="InterPro"/>
</dbReference>
<feature type="non-terminal residue" evidence="2">
    <location>
        <position position="279"/>
    </location>
</feature>
<dbReference type="InterPro" id="IPR027417">
    <property type="entry name" value="P-loop_NTPase"/>
</dbReference>
<proteinExistence type="predicted"/>
<sequence length="279" mass="31414">MVDLPGITRVPVHGQPDNIYDQIKDIIMEYIKPEASIILNVLSATVDFPTCESIKMSQSVDKTGERTVAVVTKCDVAPQGLFEKVIADDVNIGLGYICVRNKIGDESYEEARFEEAKLFQKHSELSKIDKSIVGIPVLAQKLMQIQTKSIARNFPGILEKIDDKLNHNLAEFKKLPKAMASVAEAITAFMRITGLVKESIRKILLRGEYDEYPDEKNMHCRARLVEMLNGFSDELHNCPQSNPARNFLKGEIKHLEEAKEISLPSFLPRTAFLSILKEK</sequence>
<dbReference type="SUPFAM" id="SSF52540">
    <property type="entry name" value="P-loop containing nucleoside triphosphate hydrolases"/>
    <property type="match status" value="1"/>
</dbReference>
<dbReference type="GO" id="GO:0008017">
    <property type="term" value="F:microtubule binding"/>
    <property type="evidence" value="ECO:0007669"/>
    <property type="project" value="TreeGrafter"/>
</dbReference>
<dbReference type="GO" id="GO:0003924">
    <property type="term" value="F:GTPase activity"/>
    <property type="evidence" value="ECO:0007669"/>
    <property type="project" value="TreeGrafter"/>
</dbReference>
<dbReference type="PANTHER" id="PTHR11566:SF173">
    <property type="entry name" value="DYNAMIN-RELATED PROTEIN 4C"/>
    <property type="match status" value="1"/>
</dbReference>
<accession>A0A2P5ACF0</accession>
<dbReference type="Pfam" id="PF01031">
    <property type="entry name" value="Dynamin_M"/>
    <property type="match status" value="1"/>
</dbReference>
<reference evidence="3" key="1">
    <citation type="submission" date="2016-06" db="EMBL/GenBank/DDBJ databases">
        <title>Parallel loss of symbiosis genes in relatives of nitrogen-fixing non-legume Parasponia.</title>
        <authorList>
            <person name="Van Velzen R."/>
            <person name="Holmer R."/>
            <person name="Bu F."/>
            <person name="Rutten L."/>
            <person name="Van Zeijl A."/>
            <person name="Liu W."/>
            <person name="Santuari L."/>
            <person name="Cao Q."/>
            <person name="Sharma T."/>
            <person name="Shen D."/>
            <person name="Roswanjaya Y."/>
            <person name="Wardhani T."/>
            <person name="Kalhor M.S."/>
            <person name="Jansen J."/>
            <person name="Van den Hoogen J."/>
            <person name="Gungor B."/>
            <person name="Hartog M."/>
            <person name="Hontelez J."/>
            <person name="Verver J."/>
            <person name="Yang W.-C."/>
            <person name="Schijlen E."/>
            <person name="Repin R."/>
            <person name="Schilthuizen M."/>
            <person name="Schranz E."/>
            <person name="Heidstra R."/>
            <person name="Miyata K."/>
            <person name="Fedorova E."/>
            <person name="Kohlen W."/>
            <person name="Bisseling T."/>
            <person name="Smit S."/>
            <person name="Geurts R."/>
        </authorList>
    </citation>
    <scope>NUCLEOTIDE SEQUENCE [LARGE SCALE GENOMIC DNA]</scope>
    <source>
        <strain evidence="3">cv. WU1-14</strain>
    </source>
</reference>
<dbReference type="AlphaFoldDB" id="A0A2P5ACF0"/>
<dbReference type="InterPro" id="IPR045063">
    <property type="entry name" value="Dynamin_N"/>
</dbReference>
<feature type="domain" description="Dynamin-type G" evidence="1">
    <location>
        <begin position="1"/>
        <end position="155"/>
    </location>
</feature>
<evidence type="ECO:0000259" key="1">
    <source>
        <dbReference type="PROSITE" id="PS51718"/>
    </source>
</evidence>
<dbReference type="Gene3D" id="1.20.120.1240">
    <property type="entry name" value="Dynamin, middle domain"/>
    <property type="match status" value="1"/>
</dbReference>